<evidence type="ECO:0000313" key="3">
    <source>
        <dbReference type="EMBL" id="CAK8682067.1"/>
    </source>
</evidence>
<comment type="caution">
    <text evidence="3">The sequence shown here is derived from an EMBL/GenBank/DDBJ whole genome shotgun (WGS) entry which is preliminary data.</text>
</comment>
<feature type="transmembrane region" description="Helical" evidence="2">
    <location>
        <begin position="21"/>
        <end position="42"/>
    </location>
</feature>
<dbReference type="EMBL" id="CAWYQH010000090">
    <property type="protein sequence ID" value="CAK8682067.1"/>
    <property type="molecule type" value="Genomic_DNA"/>
</dbReference>
<evidence type="ECO:0000256" key="2">
    <source>
        <dbReference type="SAM" id="Phobius"/>
    </source>
</evidence>
<dbReference type="Proteomes" id="UP001642483">
    <property type="component" value="Unassembled WGS sequence"/>
</dbReference>
<evidence type="ECO:0000256" key="1">
    <source>
        <dbReference type="SAM" id="MobiDB-lite"/>
    </source>
</evidence>
<proteinExistence type="predicted"/>
<accession>A0ABP0FQY7</accession>
<organism evidence="3 4">
    <name type="scientific">Clavelina lepadiformis</name>
    <name type="common">Light-bulb sea squirt</name>
    <name type="synonym">Ascidia lepadiformis</name>
    <dbReference type="NCBI Taxonomy" id="159417"/>
    <lineage>
        <taxon>Eukaryota</taxon>
        <taxon>Metazoa</taxon>
        <taxon>Chordata</taxon>
        <taxon>Tunicata</taxon>
        <taxon>Ascidiacea</taxon>
        <taxon>Aplousobranchia</taxon>
        <taxon>Clavelinidae</taxon>
        <taxon>Clavelina</taxon>
    </lineage>
</organism>
<keyword evidence="2" id="KW-1133">Transmembrane helix</keyword>
<name>A0ABP0FQY7_CLALP</name>
<keyword evidence="2" id="KW-0812">Transmembrane</keyword>
<keyword evidence="4" id="KW-1185">Reference proteome</keyword>
<feature type="region of interest" description="Disordered" evidence="1">
    <location>
        <begin position="91"/>
        <end position="116"/>
    </location>
</feature>
<evidence type="ECO:0000313" key="4">
    <source>
        <dbReference type="Proteomes" id="UP001642483"/>
    </source>
</evidence>
<gene>
    <name evidence="3" type="ORF">CVLEPA_LOCUS12279</name>
</gene>
<evidence type="ECO:0008006" key="5">
    <source>
        <dbReference type="Google" id="ProtNLM"/>
    </source>
</evidence>
<sequence>MSRRPDKNDFAKKRDRQLQLRIARLIVTDFVCWIPICIMTYIRLGGVVLPPGIEIYTAGLYLRHQKTPSKRKALKPHTIIDQYIPQVMMTNPNHMQAENLTQKTSNSPKQQSNNLR</sequence>
<reference evidence="3 4" key="1">
    <citation type="submission" date="2024-02" db="EMBL/GenBank/DDBJ databases">
        <authorList>
            <person name="Daric V."/>
            <person name="Darras S."/>
        </authorList>
    </citation>
    <scope>NUCLEOTIDE SEQUENCE [LARGE SCALE GENOMIC DNA]</scope>
</reference>
<keyword evidence="2" id="KW-0472">Membrane</keyword>
<protein>
    <recommendedName>
        <fullName evidence="5">Transmembrane protein</fullName>
    </recommendedName>
</protein>